<proteinExistence type="predicted"/>
<evidence type="ECO:0000313" key="1">
    <source>
        <dbReference type="EMBL" id="KAK6617091.1"/>
    </source>
</evidence>
<evidence type="ECO:0000313" key="2">
    <source>
        <dbReference type="Proteomes" id="UP001372834"/>
    </source>
</evidence>
<comment type="caution">
    <text evidence="1">The sequence shown here is derived from an EMBL/GenBank/DDBJ whole genome shotgun (WGS) entry which is preliminary data.</text>
</comment>
<organism evidence="1 2">
    <name type="scientific">Polyplax serrata</name>
    <name type="common">Common mouse louse</name>
    <dbReference type="NCBI Taxonomy" id="468196"/>
    <lineage>
        <taxon>Eukaryota</taxon>
        <taxon>Metazoa</taxon>
        <taxon>Ecdysozoa</taxon>
        <taxon>Arthropoda</taxon>
        <taxon>Hexapoda</taxon>
        <taxon>Insecta</taxon>
        <taxon>Pterygota</taxon>
        <taxon>Neoptera</taxon>
        <taxon>Paraneoptera</taxon>
        <taxon>Psocodea</taxon>
        <taxon>Troctomorpha</taxon>
        <taxon>Phthiraptera</taxon>
        <taxon>Anoplura</taxon>
        <taxon>Polyplacidae</taxon>
        <taxon>Polyplax</taxon>
    </lineage>
</organism>
<dbReference type="Proteomes" id="UP001372834">
    <property type="component" value="Unassembled WGS sequence"/>
</dbReference>
<sequence>MPVIEKRKRTDFATLGYRTLEPVTQTLPVRAWVLGDTREYFFQEVTRRDHPLKTSETLKKYSDAKSVDAMTNATEEIEKKMIRFELRNSQIRYEQR</sequence>
<protein>
    <submittedName>
        <fullName evidence="1">Uncharacterized protein</fullName>
    </submittedName>
</protein>
<accession>A0AAN8NPF9</accession>
<gene>
    <name evidence="1" type="ORF">RUM43_014693</name>
</gene>
<dbReference type="EMBL" id="JAWJWE010000045">
    <property type="protein sequence ID" value="KAK6617091.1"/>
    <property type="molecule type" value="Genomic_DNA"/>
</dbReference>
<name>A0AAN8NPF9_POLSC</name>
<reference evidence="1 2" key="1">
    <citation type="submission" date="2023-10" db="EMBL/GenBank/DDBJ databases">
        <title>Genomes of two closely related lineages of the louse Polyplax serrata with different host specificities.</title>
        <authorList>
            <person name="Martinu J."/>
            <person name="Tarabai H."/>
            <person name="Stefka J."/>
            <person name="Hypsa V."/>
        </authorList>
    </citation>
    <scope>NUCLEOTIDE SEQUENCE [LARGE SCALE GENOMIC DNA]</scope>
    <source>
        <strain evidence="1">HR10_N</strain>
    </source>
</reference>
<dbReference type="AlphaFoldDB" id="A0AAN8NPF9"/>